<evidence type="ECO:0000313" key="2">
    <source>
        <dbReference type="EMBL" id="NOJ25309.1"/>
    </source>
</evidence>
<evidence type="ECO:0000256" key="1">
    <source>
        <dbReference type="SAM" id="Phobius"/>
    </source>
</evidence>
<dbReference type="AlphaFoldDB" id="A0AAP6ZNQ1"/>
<name>A0AAP6ZNQ1_9VIBR</name>
<dbReference type="EMBL" id="VTXP01000015">
    <property type="protein sequence ID" value="NOJ25309.1"/>
    <property type="molecule type" value="Genomic_DNA"/>
</dbReference>
<keyword evidence="1" id="KW-1133">Transmembrane helix</keyword>
<evidence type="ECO:0000313" key="3">
    <source>
        <dbReference type="Proteomes" id="UP000576645"/>
    </source>
</evidence>
<comment type="caution">
    <text evidence="2">The sequence shown here is derived from an EMBL/GenBank/DDBJ whole genome shotgun (WGS) entry which is preliminary data.</text>
</comment>
<protein>
    <submittedName>
        <fullName evidence="2">Uncharacterized protein</fullName>
    </submittedName>
</protein>
<dbReference type="RefSeq" id="WP_171353807.1">
    <property type="nucleotide sequence ID" value="NZ_VTXP01000015.1"/>
</dbReference>
<accession>A0AAP6ZNQ1</accession>
<sequence>MLPTIQIESKSYRLKISGEHALNMLTLMSFGRYALLLTSFQMIYAGNYSLSLFLIALALLFHKSCYPYSGYRLCGYKQLSKGNDFVPLKHWMIANSRAELTGHEYEEVLCSFTEITKQKMFDVVQQQRELTVFDAVNLLMFDLQFARLEEYRLKDESLKAEIKKKL</sequence>
<keyword evidence="1" id="KW-0472">Membrane</keyword>
<feature type="transmembrane region" description="Helical" evidence="1">
    <location>
        <begin position="50"/>
        <end position="71"/>
    </location>
</feature>
<dbReference type="Proteomes" id="UP000576645">
    <property type="component" value="Unassembled WGS sequence"/>
</dbReference>
<proteinExistence type="predicted"/>
<gene>
    <name evidence="2" type="ORF">F0238_21520</name>
</gene>
<organism evidence="2 3">
    <name type="scientific">Vibrio coralliilyticus</name>
    <dbReference type="NCBI Taxonomy" id="190893"/>
    <lineage>
        <taxon>Bacteria</taxon>
        <taxon>Pseudomonadati</taxon>
        <taxon>Pseudomonadota</taxon>
        <taxon>Gammaproteobacteria</taxon>
        <taxon>Vibrionales</taxon>
        <taxon>Vibrionaceae</taxon>
        <taxon>Vibrio</taxon>
    </lineage>
</organism>
<keyword evidence="1" id="KW-0812">Transmembrane</keyword>
<reference evidence="2 3" key="1">
    <citation type="submission" date="2019-09" db="EMBL/GenBank/DDBJ databases">
        <title>Draft genome sequencing and comparative genomics of hatchery-associated Vibrios.</title>
        <authorList>
            <person name="Kehlet-Delgado H."/>
            <person name="Mueller R.S."/>
        </authorList>
    </citation>
    <scope>NUCLEOTIDE SEQUENCE [LARGE SCALE GENOMIC DNA]</scope>
    <source>
        <strain evidence="2 3">09-121-3</strain>
    </source>
</reference>